<evidence type="ECO:0000259" key="1">
    <source>
        <dbReference type="Pfam" id="PF01593"/>
    </source>
</evidence>
<name>A0ABS1BR50_9NEIS</name>
<dbReference type="InterPro" id="IPR050464">
    <property type="entry name" value="Zeta_carotene_desat/Oxidored"/>
</dbReference>
<accession>A0ABS1BR50</accession>
<feature type="domain" description="Amine oxidase" evidence="1">
    <location>
        <begin position="16"/>
        <end position="426"/>
    </location>
</feature>
<reference evidence="2 3" key="1">
    <citation type="journal article" date="2021" name="Pathogens">
        <title>Isolation and Characterization of Kingella bonacorsii sp. nov., A Novel Kingella Species Detected in a Stable Periodontitis Subject.</title>
        <authorList>
            <person name="Antezack A."/>
            <person name="Boxberger M."/>
            <person name="Rolland C."/>
            <person name="Monnet-Corti V."/>
            <person name="La Scola B."/>
        </authorList>
    </citation>
    <scope>NUCLEOTIDE SEQUENCE [LARGE SCALE GENOMIC DNA]</scope>
    <source>
        <strain evidence="2 3">Marseille-Q4569</strain>
    </source>
</reference>
<dbReference type="InterPro" id="IPR036188">
    <property type="entry name" value="FAD/NAD-bd_sf"/>
</dbReference>
<evidence type="ECO:0000313" key="3">
    <source>
        <dbReference type="Proteomes" id="UP000614058"/>
    </source>
</evidence>
<proteinExistence type="predicted"/>
<keyword evidence="3" id="KW-1185">Reference proteome</keyword>
<dbReference type="InterPro" id="IPR017830">
    <property type="entry name" value="SQase_HpnE"/>
</dbReference>
<dbReference type="PANTHER" id="PTHR42923:SF47">
    <property type="entry name" value="BLR3003 PROTEIN"/>
    <property type="match status" value="1"/>
</dbReference>
<evidence type="ECO:0000313" key="2">
    <source>
        <dbReference type="EMBL" id="MBK0395746.1"/>
    </source>
</evidence>
<dbReference type="Gene3D" id="3.50.50.60">
    <property type="entry name" value="FAD/NAD(P)-binding domain"/>
    <property type="match status" value="1"/>
</dbReference>
<dbReference type="Pfam" id="PF01593">
    <property type="entry name" value="Amino_oxidase"/>
    <property type="match status" value="1"/>
</dbReference>
<dbReference type="PANTHER" id="PTHR42923">
    <property type="entry name" value="PROTOPORPHYRINOGEN OXIDASE"/>
    <property type="match status" value="1"/>
</dbReference>
<protein>
    <submittedName>
        <fullName evidence="2">FAD-dependent oxidoreductase</fullName>
    </submittedName>
</protein>
<dbReference type="RefSeq" id="WP_200521783.1">
    <property type="nucleotide sequence ID" value="NZ_JAEHNZ010000001.1"/>
</dbReference>
<dbReference type="Proteomes" id="UP000614058">
    <property type="component" value="Unassembled WGS sequence"/>
</dbReference>
<gene>
    <name evidence="2" type="ORF">JDW22_03880</name>
</gene>
<dbReference type="SUPFAM" id="SSF51905">
    <property type="entry name" value="FAD/NAD(P)-binding domain"/>
    <property type="match status" value="1"/>
</dbReference>
<comment type="caution">
    <text evidence="2">The sequence shown here is derived from an EMBL/GenBank/DDBJ whole genome shotgun (WGS) entry which is preliminary data.</text>
</comment>
<dbReference type="InterPro" id="IPR002937">
    <property type="entry name" value="Amino_oxidase"/>
</dbReference>
<organism evidence="2 3">
    <name type="scientific">Kingella bonacorsii</name>
    <dbReference type="NCBI Taxonomy" id="2796361"/>
    <lineage>
        <taxon>Bacteria</taxon>
        <taxon>Pseudomonadati</taxon>
        <taxon>Pseudomonadota</taxon>
        <taxon>Betaproteobacteria</taxon>
        <taxon>Neisseriales</taxon>
        <taxon>Neisseriaceae</taxon>
        <taxon>Kingella</taxon>
    </lineage>
</organism>
<dbReference type="NCBIfam" id="TIGR03467">
    <property type="entry name" value="HpnE"/>
    <property type="match status" value="1"/>
</dbReference>
<dbReference type="EMBL" id="JAEHNZ010000001">
    <property type="protein sequence ID" value="MBK0395746.1"/>
    <property type="molecule type" value="Genomic_DNA"/>
</dbReference>
<sequence>MMMKKPKIAVIGAGWAGLSAAAHLVEHADVALYEAGRVAGGRARGVSGDAFSFLDNGQHLLIGAYQGVFRLLDKAGADWRRCFFHQPLRWYLHDGLRFEAAWSLPAPLNLLTGLLRGENASLGEKTALVRQLKRLQSHHKRHLPDQSVQSWLDAQGVSRKWLAEFWQPMVWGALNTPLDEASLNVLCAVLADGVWAQCELSDYFVPKVDLTRAFAAPVVAYLQRQGAAWLPNQRVRRVLLDNRRGVRVDGERFDGAVVATAPYHVEGVLPPSLGEEVRLAIRDLRYYPITTVYLKYARAFRLPALMTGFAEGTAQWLVDRRRLTGANEIAAVVSLSHRIRATPLQWAQRVHGDVLRVCPDVGKPVAWQAITEKRATIASRVGRVVPSQDVLNRYAIWLAGDWLHPRYPATLEAAVQSGEMAAQAVLQRFAAGGEAA</sequence>